<name>A0ABQ6IKN2_9MICO</name>
<dbReference type="SUPFAM" id="SSF54782">
    <property type="entry name" value="Porphobilinogen deaminase (hydroxymethylbilane synthase), C-terminal domain"/>
    <property type="match status" value="1"/>
</dbReference>
<evidence type="ECO:0000256" key="3">
    <source>
        <dbReference type="ARBA" id="ARBA00022679"/>
    </source>
</evidence>
<dbReference type="RefSeq" id="WP_284302513.1">
    <property type="nucleotide sequence ID" value="NZ_BSUO01000001.1"/>
</dbReference>
<comment type="cofactor">
    <cofactor evidence="6">
        <name>dipyrromethane</name>
        <dbReference type="ChEBI" id="CHEBI:60342"/>
    </cofactor>
    <text evidence="6">Binds 1 dipyrromethane group covalently.</text>
</comment>
<dbReference type="EC" id="2.5.1.61" evidence="6"/>
<dbReference type="InterPro" id="IPR000860">
    <property type="entry name" value="HemC"/>
</dbReference>
<evidence type="ECO:0000259" key="8">
    <source>
        <dbReference type="Pfam" id="PF01379"/>
    </source>
</evidence>
<reference evidence="11" key="1">
    <citation type="journal article" date="2019" name="Int. J. Syst. Evol. Microbiol.">
        <title>The Global Catalogue of Microorganisms (GCM) 10K type strain sequencing project: providing services to taxonomists for standard genome sequencing and annotation.</title>
        <authorList>
            <consortium name="The Broad Institute Genomics Platform"/>
            <consortium name="The Broad Institute Genome Sequencing Center for Infectious Disease"/>
            <person name="Wu L."/>
            <person name="Ma J."/>
        </authorList>
    </citation>
    <scope>NUCLEOTIDE SEQUENCE [LARGE SCALE GENOMIC DNA]</scope>
    <source>
        <strain evidence="11">NBRC 113072</strain>
    </source>
</reference>
<comment type="catalytic activity">
    <reaction evidence="5 6">
        <text>4 porphobilinogen + H2O = hydroxymethylbilane + 4 NH4(+)</text>
        <dbReference type="Rhea" id="RHEA:13185"/>
        <dbReference type="ChEBI" id="CHEBI:15377"/>
        <dbReference type="ChEBI" id="CHEBI:28938"/>
        <dbReference type="ChEBI" id="CHEBI:57845"/>
        <dbReference type="ChEBI" id="CHEBI:58126"/>
        <dbReference type="EC" id="2.5.1.61"/>
    </reaction>
</comment>
<keyword evidence="4 6" id="KW-0627">Porphyrin biosynthesis</keyword>
<gene>
    <name evidence="10" type="primary">hemC1</name>
    <name evidence="6" type="synonym">hemC</name>
    <name evidence="10" type="ORF">GCM10025883_04800</name>
</gene>
<dbReference type="PANTHER" id="PTHR11557">
    <property type="entry name" value="PORPHOBILINOGEN DEAMINASE"/>
    <property type="match status" value="1"/>
</dbReference>
<evidence type="ECO:0000313" key="10">
    <source>
        <dbReference type="EMBL" id="GMA38435.1"/>
    </source>
</evidence>
<comment type="caution">
    <text evidence="10">The sequence shown here is derived from an EMBL/GenBank/DDBJ whole genome shotgun (WGS) entry which is preliminary data.</text>
</comment>
<dbReference type="PROSITE" id="PS00533">
    <property type="entry name" value="PORPHOBILINOGEN_DEAM"/>
    <property type="match status" value="1"/>
</dbReference>
<evidence type="ECO:0000256" key="6">
    <source>
        <dbReference type="HAMAP-Rule" id="MF_00260"/>
    </source>
</evidence>
<comment type="miscellaneous">
    <text evidence="6">The porphobilinogen subunits are added to the dipyrromethane group.</text>
</comment>
<dbReference type="InterPro" id="IPR036803">
    <property type="entry name" value="Porphobilinogen_deaminase_C_sf"/>
</dbReference>
<organism evidence="10 11">
    <name type="scientific">Mobilicoccus caccae</name>
    <dbReference type="NCBI Taxonomy" id="1859295"/>
    <lineage>
        <taxon>Bacteria</taxon>
        <taxon>Bacillati</taxon>
        <taxon>Actinomycetota</taxon>
        <taxon>Actinomycetes</taxon>
        <taxon>Micrococcales</taxon>
        <taxon>Dermatophilaceae</taxon>
        <taxon>Mobilicoccus</taxon>
    </lineage>
</organism>
<dbReference type="InterPro" id="IPR022417">
    <property type="entry name" value="Porphobilin_deaminase_N"/>
</dbReference>
<dbReference type="PIRSF" id="PIRSF001438">
    <property type="entry name" value="4pyrrol_synth_OHMeBilane_synth"/>
    <property type="match status" value="1"/>
</dbReference>
<dbReference type="SUPFAM" id="SSF53850">
    <property type="entry name" value="Periplasmic binding protein-like II"/>
    <property type="match status" value="1"/>
</dbReference>
<dbReference type="InterPro" id="IPR022418">
    <property type="entry name" value="Porphobilinogen_deaminase_C"/>
</dbReference>
<sequence>MTRPAPAGHSGSSPRPLRLGTRRSRLATTQSGWVADKLRALGHEVELVEVVTEGDVNLAPLTQIGGTGVFASALRQALRAGEVDLAVHSLKDLPVLPEPGLVVAAIPEREDPRDVLVARDGLDLAGLPAGASVGTGSPRRAAQVLVHRPDLQVTAIRGNVESRIRRTTTGELDAVILAGAGMRRLGLAEQITDVIDVDVMLPAPGQGALAVECRESDTEVIEVVRALDHEATRTAVTAERALLRALEAGCTAPIGARAHLEAGELVLEAFAGSDDGSIALRRRATGDPQDPLRLGSSLAAELLTDGADRIPASVLARTPTHTPPSGDPDGRTRSPRDTGAIKEQTP</sequence>
<feature type="domain" description="Porphobilinogen deaminase C-terminal" evidence="9">
    <location>
        <begin position="235"/>
        <end position="303"/>
    </location>
</feature>
<comment type="subunit">
    <text evidence="6">Monomer.</text>
</comment>
<feature type="domain" description="Porphobilinogen deaminase N-terminal" evidence="8">
    <location>
        <begin position="17"/>
        <end position="221"/>
    </location>
</feature>
<feature type="region of interest" description="Disordered" evidence="7">
    <location>
        <begin position="310"/>
        <end position="346"/>
    </location>
</feature>
<evidence type="ECO:0000256" key="5">
    <source>
        <dbReference type="ARBA" id="ARBA00048169"/>
    </source>
</evidence>
<feature type="region of interest" description="Disordered" evidence="7">
    <location>
        <begin position="1"/>
        <end position="20"/>
    </location>
</feature>
<dbReference type="NCBIfam" id="TIGR00212">
    <property type="entry name" value="hemC"/>
    <property type="match status" value="1"/>
</dbReference>
<feature type="compositionally biased region" description="Basic and acidic residues" evidence="7">
    <location>
        <begin position="328"/>
        <end position="346"/>
    </location>
</feature>
<dbReference type="Proteomes" id="UP001157126">
    <property type="component" value="Unassembled WGS sequence"/>
</dbReference>
<evidence type="ECO:0000259" key="9">
    <source>
        <dbReference type="Pfam" id="PF03900"/>
    </source>
</evidence>
<dbReference type="Gene3D" id="3.40.190.10">
    <property type="entry name" value="Periplasmic binding protein-like II"/>
    <property type="match status" value="2"/>
</dbReference>
<protein>
    <recommendedName>
        <fullName evidence="6">Porphobilinogen deaminase</fullName>
        <shortName evidence="6">PBG</shortName>
        <ecNumber evidence="6">2.5.1.61</ecNumber>
    </recommendedName>
    <alternativeName>
        <fullName evidence="6">Hydroxymethylbilane synthase</fullName>
        <shortName evidence="6">HMBS</shortName>
    </alternativeName>
    <alternativeName>
        <fullName evidence="6">Pre-uroporphyrinogen synthase</fullName>
    </alternativeName>
</protein>
<dbReference type="Gene3D" id="3.30.160.40">
    <property type="entry name" value="Porphobilinogen deaminase, C-terminal domain"/>
    <property type="match status" value="1"/>
</dbReference>
<dbReference type="EMBL" id="BSUO01000001">
    <property type="protein sequence ID" value="GMA38435.1"/>
    <property type="molecule type" value="Genomic_DNA"/>
</dbReference>
<dbReference type="HAMAP" id="MF_00260">
    <property type="entry name" value="Porphobil_deam"/>
    <property type="match status" value="1"/>
</dbReference>
<evidence type="ECO:0000256" key="7">
    <source>
        <dbReference type="SAM" id="MobiDB-lite"/>
    </source>
</evidence>
<proteinExistence type="inferred from homology"/>
<evidence type="ECO:0000256" key="2">
    <source>
        <dbReference type="ARBA" id="ARBA00005638"/>
    </source>
</evidence>
<evidence type="ECO:0000313" key="11">
    <source>
        <dbReference type="Proteomes" id="UP001157126"/>
    </source>
</evidence>
<comment type="similarity">
    <text evidence="2 6">Belongs to the HMBS family.</text>
</comment>
<dbReference type="PRINTS" id="PR00151">
    <property type="entry name" value="PORPHBDMNASE"/>
</dbReference>
<evidence type="ECO:0000256" key="1">
    <source>
        <dbReference type="ARBA" id="ARBA00002869"/>
    </source>
</evidence>
<accession>A0ABQ6IKN2</accession>
<dbReference type="InterPro" id="IPR022419">
    <property type="entry name" value="Porphobilin_deaminase_cofac_BS"/>
</dbReference>
<dbReference type="Pfam" id="PF03900">
    <property type="entry name" value="Porphobil_deamC"/>
    <property type="match status" value="1"/>
</dbReference>
<keyword evidence="3 6" id="KW-0808">Transferase</keyword>
<keyword evidence="11" id="KW-1185">Reference proteome</keyword>
<dbReference type="PANTHER" id="PTHR11557:SF0">
    <property type="entry name" value="PORPHOBILINOGEN DEAMINASE"/>
    <property type="match status" value="1"/>
</dbReference>
<feature type="modified residue" description="S-(dipyrrolylmethanemethyl)cysteine" evidence="6">
    <location>
        <position position="250"/>
    </location>
</feature>
<evidence type="ECO:0000256" key="4">
    <source>
        <dbReference type="ARBA" id="ARBA00023244"/>
    </source>
</evidence>
<dbReference type="Pfam" id="PF01379">
    <property type="entry name" value="Porphobil_deam"/>
    <property type="match status" value="1"/>
</dbReference>
<comment type="function">
    <text evidence="1 6">Tetrapolymerization of the monopyrrole PBG into the hydroxymethylbilane pre-uroporphyrinogen in several discrete steps.</text>
</comment>